<evidence type="ECO:0000313" key="3">
    <source>
        <dbReference type="Proteomes" id="UP001370348"/>
    </source>
</evidence>
<proteinExistence type="predicted"/>
<evidence type="ECO:0000313" key="2">
    <source>
        <dbReference type="EMBL" id="WXB14781.1"/>
    </source>
</evidence>
<dbReference type="Gene3D" id="3.40.50.150">
    <property type="entry name" value="Vaccinia Virus protein VP39"/>
    <property type="match status" value="1"/>
</dbReference>
<keyword evidence="3" id="KW-1185">Reference proteome</keyword>
<name>A0ABZ2LV27_9BACT</name>
<dbReference type="PANTHER" id="PTHR43460:SF1">
    <property type="entry name" value="METHYLTRANSFERASE TYPE 11 DOMAIN-CONTAINING PROTEIN"/>
    <property type="match status" value="1"/>
</dbReference>
<dbReference type="SUPFAM" id="SSF53335">
    <property type="entry name" value="S-adenosyl-L-methionine-dependent methyltransferases"/>
    <property type="match status" value="1"/>
</dbReference>
<protein>
    <submittedName>
        <fullName evidence="2">Methyltransferase domain-containing protein</fullName>
    </submittedName>
</protein>
<dbReference type="EMBL" id="CP089984">
    <property type="protein sequence ID" value="WXB14781.1"/>
    <property type="molecule type" value="Genomic_DNA"/>
</dbReference>
<dbReference type="GO" id="GO:0008168">
    <property type="term" value="F:methyltransferase activity"/>
    <property type="evidence" value="ECO:0007669"/>
    <property type="project" value="UniProtKB-KW"/>
</dbReference>
<organism evidence="2 3">
    <name type="scientific">Pendulispora albinea</name>
    <dbReference type="NCBI Taxonomy" id="2741071"/>
    <lineage>
        <taxon>Bacteria</taxon>
        <taxon>Pseudomonadati</taxon>
        <taxon>Myxococcota</taxon>
        <taxon>Myxococcia</taxon>
        <taxon>Myxococcales</taxon>
        <taxon>Sorangiineae</taxon>
        <taxon>Pendulisporaceae</taxon>
        <taxon>Pendulispora</taxon>
    </lineage>
</organism>
<evidence type="ECO:0000259" key="1">
    <source>
        <dbReference type="Pfam" id="PF08241"/>
    </source>
</evidence>
<dbReference type="InterPro" id="IPR052939">
    <property type="entry name" value="23S_rRNA_MeTrnsfrase_RlmA"/>
</dbReference>
<sequence length="281" mass="31914">MLTPGSVGSIALNRGKERCIQRDIFQLRTSYDTMILRRLSTFQQLVSEAESAPIEGWGYSWRATETRPPWQYGRMVAERMERARDALDVQTGRGEILASVPRLAVRTVATEARPENIVQAAKLLRPRGVAVVANHDASPLPFGDDTFDLVTSRHPAVTEWKEIARVLKPGGTFFSQQVDAMSVLDLFHDVVGQSHVRRRPLDVEAAAADVGLEVLDLRREFVRTEFHDVAAVIYFLRRMLSKVSAFSIDPYRTEFHELHERIQRHGSFIAHTTRLLVEVRK</sequence>
<dbReference type="InterPro" id="IPR013216">
    <property type="entry name" value="Methyltransf_11"/>
</dbReference>
<keyword evidence="2" id="KW-0489">Methyltransferase</keyword>
<feature type="domain" description="Methyltransferase type 11" evidence="1">
    <location>
        <begin position="87"/>
        <end position="174"/>
    </location>
</feature>
<gene>
    <name evidence="2" type="ORF">LZC94_44050</name>
</gene>
<dbReference type="Pfam" id="PF08241">
    <property type="entry name" value="Methyltransf_11"/>
    <property type="match status" value="1"/>
</dbReference>
<dbReference type="PANTHER" id="PTHR43460">
    <property type="entry name" value="METHYLTRANSFERASE"/>
    <property type="match status" value="1"/>
</dbReference>
<dbReference type="InterPro" id="IPR029063">
    <property type="entry name" value="SAM-dependent_MTases_sf"/>
</dbReference>
<dbReference type="CDD" id="cd02440">
    <property type="entry name" value="AdoMet_MTases"/>
    <property type="match status" value="1"/>
</dbReference>
<keyword evidence="2" id="KW-0808">Transferase</keyword>
<reference evidence="2 3" key="1">
    <citation type="submission" date="2021-12" db="EMBL/GenBank/DDBJ databases">
        <title>Discovery of the Pendulisporaceae a myxobacterial family with distinct sporulation behavior and unique specialized metabolism.</title>
        <authorList>
            <person name="Garcia R."/>
            <person name="Popoff A."/>
            <person name="Bader C.D."/>
            <person name="Loehr J."/>
            <person name="Walesch S."/>
            <person name="Walt C."/>
            <person name="Boldt J."/>
            <person name="Bunk B."/>
            <person name="Haeckl F.J.F.P.J."/>
            <person name="Gunesch A.P."/>
            <person name="Birkelbach J."/>
            <person name="Nuebel U."/>
            <person name="Pietschmann T."/>
            <person name="Bach T."/>
            <person name="Mueller R."/>
        </authorList>
    </citation>
    <scope>NUCLEOTIDE SEQUENCE [LARGE SCALE GENOMIC DNA]</scope>
    <source>
        <strain evidence="2 3">MSr11954</strain>
    </source>
</reference>
<dbReference type="RefSeq" id="WP_394824406.1">
    <property type="nucleotide sequence ID" value="NZ_CP089984.1"/>
</dbReference>
<dbReference type="GO" id="GO:0032259">
    <property type="term" value="P:methylation"/>
    <property type="evidence" value="ECO:0007669"/>
    <property type="project" value="UniProtKB-KW"/>
</dbReference>
<dbReference type="Proteomes" id="UP001370348">
    <property type="component" value="Chromosome"/>
</dbReference>
<accession>A0ABZ2LV27</accession>